<dbReference type="Ensembl" id="ENSCPBT00000003267.1">
    <property type="protein sequence ID" value="ENSCPBP00000002681.1"/>
    <property type="gene ID" value="ENSCPBG00000002144.1"/>
</dbReference>
<dbReference type="PANTHER" id="PTHR23232">
    <property type="entry name" value="KRAB DOMAIN C2H2 ZINC FINGER"/>
    <property type="match status" value="1"/>
</dbReference>
<evidence type="ECO:0000259" key="1">
    <source>
        <dbReference type="PROSITE" id="PS50805"/>
    </source>
</evidence>
<dbReference type="InterPro" id="IPR001909">
    <property type="entry name" value="KRAB"/>
</dbReference>
<dbReference type="GO" id="GO:0006355">
    <property type="term" value="P:regulation of DNA-templated transcription"/>
    <property type="evidence" value="ECO:0007669"/>
    <property type="project" value="InterPro"/>
</dbReference>
<sequence length="80" mass="9021">WATVAFQTPVSFEDVAVYFSPAEWAALAEWQRELYRDVMMENYELVASLGEDPFISRSSSILDTPRLALGGSPIPMGLWH</sequence>
<accession>A0A8C3F3M5</accession>
<dbReference type="Gene3D" id="6.10.140.140">
    <property type="match status" value="1"/>
</dbReference>
<evidence type="ECO:0000313" key="2">
    <source>
        <dbReference type="Ensembl" id="ENSCPBP00000002681.1"/>
    </source>
</evidence>
<organism evidence="2 3">
    <name type="scientific">Chrysemys picta bellii</name>
    <name type="common">Western painted turtle</name>
    <name type="synonym">Emys bellii</name>
    <dbReference type="NCBI Taxonomy" id="8478"/>
    <lineage>
        <taxon>Eukaryota</taxon>
        <taxon>Metazoa</taxon>
        <taxon>Chordata</taxon>
        <taxon>Craniata</taxon>
        <taxon>Vertebrata</taxon>
        <taxon>Euteleostomi</taxon>
        <taxon>Archelosauria</taxon>
        <taxon>Testudinata</taxon>
        <taxon>Testudines</taxon>
        <taxon>Cryptodira</taxon>
        <taxon>Durocryptodira</taxon>
        <taxon>Testudinoidea</taxon>
        <taxon>Emydidae</taxon>
        <taxon>Chrysemys</taxon>
    </lineage>
</organism>
<proteinExistence type="predicted"/>
<keyword evidence="3" id="KW-1185">Reference proteome</keyword>
<dbReference type="SUPFAM" id="SSF109640">
    <property type="entry name" value="KRAB domain (Kruppel-associated box)"/>
    <property type="match status" value="1"/>
</dbReference>
<dbReference type="InterPro" id="IPR050169">
    <property type="entry name" value="Krueppel_C2H2_ZnF"/>
</dbReference>
<dbReference type="Proteomes" id="UP000694380">
    <property type="component" value="Unplaced"/>
</dbReference>
<dbReference type="PROSITE" id="PS50805">
    <property type="entry name" value="KRAB"/>
    <property type="match status" value="1"/>
</dbReference>
<protein>
    <recommendedName>
        <fullName evidence="1">KRAB domain-containing protein</fullName>
    </recommendedName>
</protein>
<reference evidence="2" key="2">
    <citation type="submission" date="2025-09" db="UniProtKB">
        <authorList>
            <consortium name="Ensembl"/>
        </authorList>
    </citation>
    <scope>IDENTIFICATION</scope>
</reference>
<dbReference type="CDD" id="cd07765">
    <property type="entry name" value="KRAB_A-box"/>
    <property type="match status" value="1"/>
</dbReference>
<dbReference type="Pfam" id="PF01352">
    <property type="entry name" value="KRAB"/>
    <property type="match status" value="1"/>
</dbReference>
<dbReference type="SMART" id="SM00349">
    <property type="entry name" value="KRAB"/>
    <property type="match status" value="1"/>
</dbReference>
<dbReference type="GeneTree" id="ENSGT01150000286944"/>
<dbReference type="InterPro" id="IPR036051">
    <property type="entry name" value="KRAB_dom_sf"/>
</dbReference>
<reference evidence="2" key="1">
    <citation type="submission" date="2025-08" db="UniProtKB">
        <authorList>
            <consortium name="Ensembl"/>
        </authorList>
    </citation>
    <scope>IDENTIFICATION</scope>
</reference>
<evidence type="ECO:0000313" key="3">
    <source>
        <dbReference type="Proteomes" id="UP000694380"/>
    </source>
</evidence>
<name>A0A8C3F3M5_CHRPI</name>
<feature type="domain" description="KRAB" evidence="1">
    <location>
        <begin position="10"/>
        <end position="80"/>
    </location>
</feature>
<dbReference type="PANTHER" id="PTHR23232:SF133">
    <property type="entry name" value="RIKEN CDNA 1700020N01 GENE"/>
    <property type="match status" value="1"/>
</dbReference>
<dbReference type="AlphaFoldDB" id="A0A8C3F3M5"/>